<keyword evidence="1" id="KW-0812">Transmembrane</keyword>
<evidence type="ECO:0000313" key="3">
    <source>
        <dbReference type="Proteomes" id="UP000281708"/>
    </source>
</evidence>
<protein>
    <submittedName>
        <fullName evidence="2">Cobalt transporter</fullName>
    </submittedName>
</protein>
<reference evidence="2 3" key="1">
    <citation type="submission" date="2018-10" db="EMBL/GenBank/DDBJ databases">
        <title>Marmoricola sp. 4Q3S-7 whole genome shotgun sequence.</title>
        <authorList>
            <person name="Li F."/>
        </authorList>
    </citation>
    <scope>NUCLEOTIDE SEQUENCE [LARGE SCALE GENOMIC DNA]</scope>
    <source>
        <strain evidence="2 3">4Q3S-7</strain>
    </source>
</reference>
<dbReference type="Pfam" id="PF09490">
    <property type="entry name" value="CbtA"/>
    <property type="match status" value="1"/>
</dbReference>
<dbReference type="AlphaFoldDB" id="A0A3L8P5N9"/>
<dbReference type="EMBL" id="RDBE01000002">
    <property type="protein sequence ID" value="RLV50384.1"/>
    <property type="molecule type" value="Genomic_DNA"/>
</dbReference>
<evidence type="ECO:0000313" key="2">
    <source>
        <dbReference type="EMBL" id="RLV50384.1"/>
    </source>
</evidence>
<keyword evidence="1" id="KW-0472">Membrane</keyword>
<sequence>MELKLIGRGVLAGALGGLLAYVFARIFAEPVIGQAIDYESGRDAAQHKLDLAQGLPVAHEGHEIFTRTIQGWVGIGAGLVLFGAAMGALFAVAYAVCLGRTGRVRPRQLALLVAAAGFVLLYLVPFVKYPANPPAIGHEETIRARSELYIVTVFCSVLFGFLAVYVGQKLAARWGSWRATLLAGAGFVVLMAVVMLVLPPLGHLHDNVVEYGRHRTETPLPLRDGTGRIVFPGFNADLLYRFRLYSVGAQLILWTTIGLVFAPLAERLLQPPGTASKTQSPQSPAPVTS</sequence>
<feature type="transmembrane region" description="Helical" evidence="1">
    <location>
        <begin position="109"/>
        <end position="128"/>
    </location>
</feature>
<accession>A0A3L8P5N9</accession>
<comment type="caution">
    <text evidence="2">The sequence shown here is derived from an EMBL/GenBank/DDBJ whole genome shotgun (WGS) entry which is preliminary data.</text>
</comment>
<evidence type="ECO:0000256" key="1">
    <source>
        <dbReference type="SAM" id="Phobius"/>
    </source>
</evidence>
<feature type="transmembrane region" description="Helical" evidence="1">
    <location>
        <begin position="72"/>
        <end position="97"/>
    </location>
</feature>
<dbReference type="Proteomes" id="UP000281708">
    <property type="component" value="Unassembled WGS sequence"/>
</dbReference>
<keyword evidence="1" id="KW-1133">Transmembrane helix</keyword>
<dbReference type="RefSeq" id="WP_121805039.1">
    <property type="nucleotide sequence ID" value="NZ_RDBE01000002.1"/>
</dbReference>
<dbReference type="InterPro" id="IPR012666">
    <property type="entry name" value="CbtA_put"/>
</dbReference>
<feature type="transmembrane region" description="Helical" evidence="1">
    <location>
        <begin position="148"/>
        <end position="167"/>
    </location>
</feature>
<feature type="transmembrane region" description="Helical" evidence="1">
    <location>
        <begin position="179"/>
        <end position="198"/>
    </location>
</feature>
<dbReference type="OrthoDB" id="6851830at2"/>
<organism evidence="2 3">
    <name type="scientific">Nocardioides mangrovicus</name>
    <dbReference type="NCBI Taxonomy" id="2478913"/>
    <lineage>
        <taxon>Bacteria</taxon>
        <taxon>Bacillati</taxon>
        <taxon>Actinomycetota</taxon>
        <taxon>Actinomycetes</taxon>
        <taxon>Propionibacteriales</taxon>
        <taxon>Nocardioidaceae</taxon>
        <taxon>Nocardioides</taxon>
    </lineage>
</organism>
<keyword evidence="3" id="KW-1185">Reference proteome</keyword>
<feature type="transmembrane region" description="Helical" evidence="1">
    <location>
        <begin position="242"/>
        <end position="262"/>
    </location>
</feature>
<name>A0A3L8P5N9_9ACTN</name>
<gene>
    <name evidence="2" type="ORF">D9V37_04875</name>
</gene>
<proteinExistence type="predicted"/>